<dbReference type="AlphaFoldDB" id="A0A197ZVP7"/>
<dbReference type="SUPFAM" id="SSF46894">
    <property type="entry name" value="C-terminal effector domain of the bipartite response regulators"/>
    <property type="match status" value="1"/>
</dbReference>
<dbReference type="SMART" id="SM01043">
    <property type="entry name" value="BTAD"/>
    <property type="match status" value="1"/>
</dbReference>
<dbReference type="Pfam" id="PF00486">
    <property type="entry name" value="Trans_reg_C"/>
    <property type="match status" value="1"/>
</dbReference>
<evidence type="ECO:0000256" key="5">
    <source>
        <dbReference type="ARBA" id="ARBA00023163"/>
    </source>
</evidence>
<evidence type="ECO:0000256" key="2">
    <source>
        <dbReference type="ARBA" id="ARBA00023012"/>
    </source>
</evidence>
<keyword evidence="5" id="KW-0804">Transcription</keyword>
<name>A0A197ZVP7_9BACL</name>
<evidence type="ECO:0000256" key="4">
    <source>
        <dbReference type="ARBA" id="ARBA00023125"/>
    </source>
</evidence>
<dbReference type="InterPro" id="IPR001789">
    <property type="entry name" value="Sig_transdc_resp-reg_receiver"/>
</dbReference>
<keyword evidence="2" id="KW-0902">Two-component regulatory system</keyword>
<dbReference type="InterPro" id="IPR036388">
    <property type="entry name" value="WH-like_DNA-bd_sf"/>
</dbReference>
<keyword evidence="9" id="KW-1185">Reference proteome</keyword>
<dbReference type="SMART" id="SM00862">
    <property type="entry name" value="Trans_reg_C"/>
    <property type="match status" value="1"/>
</dbReference>
<evidence type="ECO:0000256" key="3">
    <source>
        <dbReference type="ARBA" id="ARBA00023015"/>
    </source>
</evidence>
<dbReference type="STRING" id="1850517.A8708_10835"/>
<gene>
    <name evidence="8" type="ORF">A8708_10835</name>
</gene>
<evidence type="ECO:0000313" key="8">
    <source>
        <dbReference type="EMBL" id="OAS13284.1"/>
    </source>
</evidence>
<reference evidence="8 9" key="1">
    <citation type="submission" date="2016-05" db="EMBL/GenBank/DDBJ databases">
        <title>Paenibacillus sp. 1ZS3-15 nov., isolated from the rhizosphere soil.</title>
        <authorList>
            <person name="Zhang X.X."/>
            <person name="Zhang J."/>
        </authorList>
    </citation>
    <scope>NUCLEOTIDE SEQUENCE [LARGE SCALE GENOMIC DNA]</scope>
    <source>
        <strain evidence="8 9">1ZS3-15</strain>
    </source>
</reference>
<evidence type="ECO:0000313" key="9">
    <source>
        <dbReference type="Proteomes" id="UP000078454"/>
    </source>
</evidence>
<dbReference type="GO" id="GO:0000160">
    <property type="term" value="P:phosphorelay signal transduction system"/>
    <property type="evidence" value="ECO:0007669"/>
    <property type="project" value="UniProtKB-KW"/>
</dbReference>
<dbReference type="Pfam" id="PF00072">
    <property type="entry name" value="Response_reg"/>
    <property type="match status" value="1"/>
</dbReference>
<dbReference type="Pfam" id="PF03704">
    <property type="entry name" value="BTAD"/>
    <property type="match status" value="1"/>
</dbReference>
<comment type="caution">
    <text evidence="8">The sequence shown here is derived from an EMBL/GenBank/DDBJ whole genome shotgun (WGS) entry which is preliminary data.</text>
</comment>
<feature type="domain" description="Response regulatory" evidence="7">
    <location>
        <begin position="2"/>
        <end position="117"/>
    </location>
</feature>
<dbReference type="GO" id="GO:0003677">
    <property type="term" value="F:DNA binding"/>
    <property type="evidence" value="ECO:0007669"/>
    <property type="project" value="UniProtKB-KW"/>
</dbReference>
<dbReference type="SUPFAM" id="SSF52172">
    <property type="entry name" value="CheY-like"/>
    <property type="match status" value="1"/>
</dbReference>
<comment type="similarity">
    <text evidence="1">Belongs to the AfsR/DnrI/RedD regulatory family.</text>
</comment>
<dbReference type="InterPro" id="IPR011990">
    <property type="entry name" value="TPR-like_helical_dom_sf"/>
</dbReference>
<dbReference type="SUPFAM" id="SSF48452">
    <property type="entry name" value="TPR-like"/>
    <property type="match status" value="1"/>
</dbReference>
<dbReference type="InterPro" id="IPR051677">
    <property type="entry name" value="AfsR-DnrI-RedD_regulator"/>
</dbReference>
<dbReference type="InterPro" id="IPR011006">
    <property type="entry name" value="CheY-like_superfamily"/>
</dbReference>
<evidence type="ECO:0000256" key="6">
    <source>
        <dbReference type="PROSITE-ProRule" id="PRU00169"/>
    </source>
</evidence>
<keyword evidence="6" id="KW-0597">Phosphoprotein</keyword>
<dbReference type="PROSITE" id="PS50110">
    <property type="entry name" value="RESPONSE_REGULATORY"/>
    <property type="match status" value="1"/>
</dbReference>
<proteinExistence type="inferred from homology"/>
<dbReference type="Gene3D" id="1.25.40.10">
    <property type="entry name" value="Tetratricopeptide repeat domain"/>
    <property type="match status" value="1"/>
</dbReference>
<accession>A0A197ZVP7</accession>
<dbReference type="Gene3D" id="1.10.10.10">
    <property type="entry name" value="Winged helix-like DNA-binding domain superfamily/Winged helix DNA-binding domain"/>
    <property type="match status" value="1"/>
</dbReference>
<organism evidence="8 9">
    <name type="scientific">Paenibacillus oryzisoli</name>
    <dbReference type="NCBI Taxonomy" id="1850517"/>
    <lineage>
        <taxon>Bacteria</taxon>
        <taxon>Bacillati</taxon>
        <taxon>Bacillota</taxon>
        <taxon>Bacilli</taxon>
        <taxon>Bacillales</taxon>
        <taxon>Paenibacillaceae</taxon>
        <taxon>Paenibacillus</taxon>
    </lineage>
</organism>
<dbReference type="GO" id="GO:0006355">
    <property type="term" value="P:regulation of DNA-templated transcription"/>
    <property type="evidence" value="ECO:0007669"/>
    <property type="project" value="InterPro"/>
</dbReference>
<dbReference type="InterPro" id="IPR016032">
    <property type="entry name" value="Sig_transdc_resp-reg_C-effctor"/>
</dbReference>
<dbReference type="InterPro" id="IPR005158">
    <property type="entry name" value="BTAD"/>
</dbReference>
<dbReference type="OrthoDB" id="3190595at2"/>
<feature type="modified residue" description="4-aspartylphosphate" evidence="6">
    <location>
        <position position="54"/>
    </location>
</feature>
<dbReference type="RefSeq" id="WP_068671490.1">
    <property type="nucleotide sequence ID" value="NZ_LYPB01000095.1"/>
</dbReference>
<dbReference type="SMART" id="SM00448">
    <property type="entry name" value="REC"/>
    <property type="match status" value="1"/>
</dbReference>
<protein>
    <submittedName>
        <fullName evidence="8">Histidine kinase</fullName>
    </submittedName>
</protein>
<dbReference type="EMBL" id="LYPB01000095">
    <property type="protein sequence ID" value="OAS13284.1"/>
    <property type="molecule type" value="Genomic_DNA"/>
</dbReference>
<dbReference type="PANTHER" id="PTHR35807">
    <property type="entry name" value="TRANSCRIPTIONAL REGULATOR REDD-RELATED"/>
    <property type="match status" value="1"/>
</dbReference>
<keyword evidence="8" id="KW-0808">Transferase</keyword>
<keyword evidence="4" id="KW-0238">DNA-binding</keyword>
<evidence type="ECO:0000259" key="7">
    <source>
        <dbReference type="PROSITE" id="PS50110"/>
    </source>
</evidence>
<keyword evidence="8" id="KW-0418">Kinase</keyword>
<keyword evidence="3" id="KW-0805">Transcription regulation</keyword>
<sequence>MKVLLVDDEPLALIGLRMALDGEFDDMEIVAAYSNPTEVIAGAMEHAPDVVFLDIHMPEIDGLKLARQLQAIIQGIEIVFITSYDQYAIRAFELYALDYIMKPVERHRLLQTVMRVKEKLNWKGSMKPPKSDSSWICCFDRIRFRHPGMESQTVKWRTSRAQELFAYLLLHRNRTVSRSTLLELLWPDIEETNTVQHLYTEIYHVRQTLKRYKLDMISIQSGEREAGYRLDIGEARVDTEAWEQAVKQLGQLDASTVDAYERTLHAYEGRYLGQYEYIWAEHERERLRLIWLYNMTRLSEFYEQHGMQDKAIKVNRRVQDLYPEEESCYFALMKLYDAVGSKIEVEEQYLLLQSRLGSELELPIGAHIVRWYEQWKLITA</sequence>
<dbReference type="Proteomes" id="UP000078454">
    <property type="component" value="Unassembled WGS sequence"/>
</dbReference>
<dbReference type="GO" id="GO:0016301">
    <property type="term" value="F:kinase activity"/>
    <property type="evidence" value="ECO:0007669"/>
    <property type="project" value="UniProtKB-KW"/>
</dbReference>
<dbReference type="Gene3D" id="3.40.50.2300">
    <property type="match status" value="1"/>
</dbReference>
<dbReference type="InterPro" id="IPR001867">
    <property type="entry name" value="OmpR/PhoB-type_DNA-bd"/>
</dbReference>
<evidence type="ECO:0000256" key="1">
    <source>
        <dbReference type="ARBA" id="ARBA00005820"/>
    </source>
</evidence>